<gene>
    <name evidence="1" type="ORF">PAAG_05281</name>
</gene>
<name>C1H3D8_PARBA</name>
<protein>
    <submittedName>
        <fullName evidence="1">Uncharacterized protein</fullName>
    </submittedName>
</protein>
<dbReference type="HOGENOM" id="CLU_2015937_0_0_1"/>
<proteinExistence type="predicted"/>
<dbReference type="AlphaFoldDB" id="C1H3D8"/>
<dbReference type="KEGG" id="pbl:PAAG_05281"/>
<dbReference type="VEuPathDB" id="FungiDB:PAAG_05281"/>
<dbReference type="GeneID" id="9095813"/>
<dbReference type="Proteomes" id="UP000002059">
    <property type="component" value="Partially assembled WGS sequence"/>
</dbReference>
<keyword evidence="2" id="KW-1185">Reference proteome</keyword>
<dbReference type="RefSeq" id="XP_015699752.1">
    <property type="nucleotide sequence ID" value="XM_015845526.1"/>
</dbReference>
<reference evidence="1 2" key="1">
    <citation type="journal article" date="2011" name="PLoS Genet.">
        <title>Comparative genomic analysis of human fungal pathogens causing paracoccidioidomycosis.</title>
        <authorList>
            <person name="Desjardins C.A."/>
            <person name="Champion M.D."/>
            <person name="Holder J.W."/>
            <person name="Muszewska A."/>
            <person name="Goldberg J."/>
            <person name="Bailao A.M."/>
            <person name="Brigido M.M."/>
            <person name="Ferreira M.E."/>
            <person name="Garcia A.M."/>
            <person name="Grynberg M."/>
            <person name="Gujja S."/>
            <person name="Heiman D.I."/>
            <person name="Henn M.R."/>
            <person name="Kodira C.D."/>
            <person name="Leon-Narvaez H."/>
            <person name="Longo L.V."/>
            <person name="Ma L.J."/>
            <person name="Malavazi I."/>
            <person name="Matsuo A.L."/>
            <person name="Morais F.V."/>
            <person name="Pereira M."/>
            <person name="Rodriguez-Brito S."/>
            <person name="Sakthikumar S."/>
            <person name="Salem-Izacc S.M."/>
            <person name="Sykes S.M."/>
            <person name="Teixeira M.M."/>
            <person name="Vallejo M.C."/>
            <person name="Walter M.E."/>
            <person name="Yandava C."/>
            <person name="Young S."/>
            <person name="Zeng Q."/>
            <person name="Zucker J."/>
            <person name="Felipe M.S."/>
            <person name="Goldman G.H."/>
            <person name="Haas B.J."/>
            <person name="McEwen J.G."/>
            <person name="Nino-Vega G."/>
            <person name="Puccia R."/>
            <person name="San-Blas G."/>
            <person name="Soares C.M."/>
            <person name="Birren B.W."/>
            <person name="Cuomo C.A."/>
        </authorList>
    </citation>
    <scope>NUCLEOTIDE SEQUENCE [LARGE SCALE GENOMIC DNA]</scope>
    <source>
        <strain evidence="2">ATCC MYA-826 / Pb01</strain>
    </source>
</reference>
<sequence>MFYLHNTIEPANFHESATGECEGEAVAKINMKKELAGRIRRLVIFISQFLDINSLKHPVASKYIYKLRTIKYPRGTDAAAVFAIEGRYTILENVTASFRRLEYLAVSTPKRVKKSQLSTEHFI</sequence>
<evidence type="ECO:0000313" key="1">
    <source>
        <dbReference type="EMBL" id="EEH34232.2"/>
    </source>
</evidence>
<organism evidence="1 2">
    <name type="scientific">Paracoccidioides lutzii (strain ATCC MYA-826 / Pb01)</name>
    <name type="common">Paracoccidioides brasiliensis</name>
    <dbReference type="NCBI Taxonomy" id="502779"/>
    <lineage>
        <taxon>Eukaryota</taxon>
        <taxon>Fungi</taxon>
        <taxon>Dikarya</taxon>
        <taxon>Ascomycota</taxon>
        <taxon>Pezizomycotina</taxon>
        <taxon>Eurotiomycetes</taxon>
        <taxon>Eurotiomycetidae</taxon>
        <taxon>Onygenales</taxon>
        <taxon>Ajellomycetaceae</taxon>
        <taxon>Paracoccidioides</taxon>
    </lineage>
</organism>
<dbReference type="EMBL" id="KN294005">
    <property type="protein sequence ID" value="EEH34232.2"/>
    <property type="molecule type" value="Genomic_DNA"/>
</dbReference>
<accession>C1H3D8</accession>
<evidence type="ECO:0000313" key="2">
    <source>
        <dbReference type="Proteomes" id="UP000002059"/>
    </source>
</evidence>